<dbReference type="PANTHER" id="PTHR48163">
    <property type="entry name" value="BNAC02G25670D PROTEIN"/>
    <property type="match status" value="1"/>
</dbReference>
<feature type="region of interest" description="Disordered" evidence="2">
    <location>
        <begin position="330"/>
        <end position="352"/>
    </location>
</feature>
<feature type="region of interest" description="Disordered" evidence="2">
    <location>
        <begin position="160"/>
        <end position="185"/>
    </location>
</feature>
<protein>
    <submittedName>
        <fullName evidence="3">Uncharacterized protein</fullName>
    </submittedName>
</protein>
<organism evidence="3 4">
    <name type="scientific">Apatococcus lobatus</name>
    <dbReference type="NCBI Taxonomy" id="904363"/>
    <lineage>
        <taxon>Eukaryota</taxon>
        <taxon>Viridiplantae</taxon>
        <taxon>Chlorophyta</taxon>
        <taxon>core chlorophytes</taxon>
        <taxon>Trebouxiophyceae</taxon>
        <taxon>Chlorellales</taxon>
        <taxon>Chlorellaceae</taxon>
        <taxon>Apatococcus</taxon>
    </lineage>
</organism>
<dbReference type="EMBL" id="JALJOS010000028">
    <property type="protein sequence ID" value="KAK9824756.1"/>
    <property type="molecule type" value="Genomic_DNA"/>
</dbReference>
<dbReference type="Gene3D" id="1.10.287.1490">
    <property type="match status" value="1"/>
</dbReference>
<dbReference type="Proteomes" id="UP001438707">
    <property type="component" value="Unassembled WGS sequence"/>
</dbReference>
<accession>A0AAW1QTA6</accession>
<gene>
    <name evidence="3" type="ORF">WJX74_005324</name>
</gene>
<sequence length="429" mass="46146">MATAVVGELQGQISSLRTELYAVRRSLWEAQQSRDQVSVERDSLRLRVSGLDEEAAELRSSADQAGDAQRLIALLQPELDQLRGQVAQQQEQEQEAQKGNKKLEEAKSQAEKECLRLRRTRDELAASVLAAEQRASDAEADLLRAEEELASVGAELRGLQEQMSSQEAAQGSRQEAEANSVSAAEERSTALAAQLASARAEADQGQARCQTLETDIKGLQQALRAEQSKSKGSPSKPDASDTLATLRASQTAVQGLEVQVARLRISRDKLLAEVDALSAELERLGLENTALMQGTDALRESCSKWEAQATEGLEQNQKLMDLLSESAAWPESAEAVPANDKPGSLQDSSRTGLTAQAAVSAPPSEIGLAQQLLQAHSRTAELELQVRALCCELLRAHESSGAAQRVMLPALSGIEAQLMELARLGSVPT</sequence>
<comment type="caution">
    <text evidence="3">The sequence shown here is derived from an EMBL/GenBank/DDBJ whole genome shotgun (WGS) entry which is preliminary data.</text>
</comment>
<evidence type="ECO:0000313" key="3">
    <source>
        <dbReference type="EMBL" id="KAK9824756.1"/>
    </source>
</evidence>
<feature type="compositionally biased region" description="Polar residues" evidence="2">
    <location>
        <begin position="161"/>
        <end position="173"/>
    </location>
</feature>
<dbReference type="PANTHER" id="PTHR48163:SF2">
    <property type="entry name" value="EXPRESSED PROTEIN"/>
    <property type="match status" value="1"/>
</dbReference>
<name>A0AAW1QTA6_9CHLO</name>
<reference evidence="3 4" key="1">
    <citation type="journal article" date="2024" name="Nat. Commun.">
        <title>Phylogenomics reveals the evolutionary origins of lichenization in chlorophyte algae.</title>
        <authorList>
            <person name="Puginier C."/>
            <person name="Libourel C."/>
            <person name="Otte J."/>
            <person name="Skaloud P."/>
            <person name="Haon M."/>
            <person name="Grisel S."/>
            <person name="Petersen M."/>
            <person name="Berrin J.G."/>
            <person name="Delaux P.M."/>
            <person name="Dal Grande F."/>
            <person name="Keller J."/>
        </authorList>
    </citation>
    <scope>NUCLEOTIDE SEQUENCE [LARGE SCALE GENOMIC DNA]</scope>
    <source>
        <strain evidence="3 4">SAG 2145</strain>
    </source>
</reference>
<feature type="region of interest" description="Disordered" evidence="2">
    <location>
        <begin position="222"/>
        <end position="242"/>
    </location>
</feature>
<evidence type="ECO:0000313" key="4">
    <source>
        <dbReference type="Proteomes" id="UP001438707"/>
    </source>
</evidence>
<feature type="region of interest" description="Disordered" evidence="2">
    <location>
        <begin position="85"/>
        <end position="107"/>
    </location>
</feature>
<feature type="compositionally biased region" description="Basic and acidic residues" evidence="2">
    <location>
        <begin position="95"/>
        <end position="107"/>
    </location>
</feature>
<feature type="coiled-coil region" evidence="1">
    <location>
        <begin position="253"/>
        <end position="287"/>
    </location>
</feature>
<keyword evidence="4" id="KW-1185">Reference proteome</keyword>
<evidence type="ECO:0000256" key="1">
    <source>
        <dbReference type="SAM" id="Coils"/>
    </source>
</evidence>
<proteinExistence type="predicted"/>
<dbReference type="AlphaFoldDB" id="A0AAW1QTA6"/>
<evidence type="ECO:0000256" key="2">
    <source>
        <dbReference type="SAM" id="MobiDB-lite"/>
    </source>
</evidence>
<keyword evidence="1" id="KW-0175">Coiled coil</keyword>